<accession>A0A447ITD2</accession>
<proteinExistence type="predicted"/>
<sequence>MAQAALIANMASAGFGAVGAMQAAKADKAQAERNAFIGRTRALQADTAERTGLNDELSTIRATLAANGQTGGTFEIMRALRETRGRERRVEVGNRMQEAADWRMQGRNALVKGRAEALTRLPEFGLSLFKLSQIRRGGSNG</sequence>
<dbReference type="AlphaFoldDB" id="A0A447ITD2"/>
<dbReference type="Proteomes" id="UP000270743">
    <property type="component" value="Unassembled WGS sequence"/>
</dbReference>
<evidence type="ECO:0000313" key="1">
    <source>
        <dbReference type="EMBL" id="VDS10733.1"/>
    </source>
</evidence>
<dbReference type="RefSeq" id="WP_126156272.1">
    <property type="nucleotide sequence ID" value="NZ_UZWE01000078.1"/>
</dbReference>
<protein>
    <submittedName>
        <fullName evidence="1">Uncharacterized protein</fullName>
    </submittedName>
</protein>
<keyword evidence="2" id="KW-1185">Reference proteome</keyword>
<organism evidence="1 2">
    <name type="scientific">Paracoccus haematequi</name>
    <dbReference type="NCBI Taxonomy" id="2491866"/>
    <lineage>
        <taxon>Bacteria</taxon>
        <taxon>Pseudomonadati</taxon>
        <taxon>Pseudomonadota</taxon>
        <taxon>Alphaproteobacteria</taxon>
        <taxon>Rhodobacterales</taxon>
        <taxon>Paracoccaceae</taxon>
        <taxon>Paracoccus</taxon>
    </lineage>
</organism>
<name>A0A447ITD2_9RHOB</name>
<evidence type="ECO:0000313" key="2">
    <source>
        <dbReference type="Proteomes" id="UP000270743"/>
    </source>
</evidence>
<reference evidence="1 2" key="1">
    <citation type="submission" date="2018-12" db="EMBL/GenBank/DDBJ databases">
        <authorList>
            <person name="Criscuolo A."/>
        </authorList>
    </citation>
    <scope>NUCLEOTIDE SEQUENCE [LARGE SCALE GENOMIC DNA]</scope>
    <source>
        <strain evidence="1">ACIP1116241</strain>
    </source>
</reference>
<dbReference type="EMBL" id="UZWE01000078">
    <property type="protein sequence ID" value="VDS10733.1"/>
    <property type="molecule type" value="Genomic_DNA"/>
</dbReference>
<gene>
    <name evidence="1" type="ORF">PARHAE_03952</name>
</gene>